<gene>
    <name evidence="1" type="ORF">LPJ66_002287</name>
</gene>
<dbReference type="EMBL" id="JANBPG010000176">
    <property type="protein sequence ID" value="KAJ1899158.1"/>
    <property type="molecule type" value="Genomic_DNA"/>
</dbReference>
<evidence type="ECO:0000313" key="2">
    <source>
        <dbReference type="Proteomes" id="UP001150581"/>
    </source>
</evidence>
<comment type="caution">
    <text evidence="1">The sequence shown here is derived from an EMBL/GenBank/DDBJ whole genome shotgun (WGS) entry which is preliminary data.</text>
</comment>
<keyword evidence="2" id="KW-1185">Reference proteome</keyword>
<reference evidence="1" key="1">
    <citation type="submission" date="2022-07" db="EMBL/GenBank/DDBJ databases">
        <title>Phylogenomic reconstructions and comparative analyses of Kickxellomycotina fungi.</title>
        <authorList>
            <person name="Reynolds N.K."/>
            <person name="Stajich J.E."/>
            <person name="Barry K."/>
            <person name="Grigoriev I.V."/>
            <person name="Crous P."/>
            <person name="Smith M.E."/>
        </authorList>
    </citation>
    <scope>NUCLEOTIDE SEQUENCE</scope>
    <source>
        <strain evidence="1">Benny 63K</strain>
    </source>
</reference>
<evidence type="ECO:0000313" key="1">
    <source>
        <dbReference type="EMBL" id="KAJ1899158.1"/>
    </source>
</evidence>
<proteinExistence type="predicted"/>
<sequence length="210" mass="22092">MDNDQAVQAYVAKQTEHTEKERALEAAQSRQLQATVASTALQKLGLALVSLRSVHVRTGLGGRMALALEAPIAGEPLQATVLRGGDIVRVEAPGGCGKANGAGEDKEAALRGAVVSVRGNRLVASPGSGDEEVPRAWRGRCTVRKLANDTTYRRTLHALREVSQSPPPLLGVRLAVDNLVERPAWSCARWAARRRASCAAKASASASASA</sequence>
<name>A0ACC1IQU5_9FUNG</name>
<accession>A0ACC1IQU5</accession>
<dbReference type="Proteomes" id="UP001150581">
    <property type="component" value="Unassembled WGS sequence"/>
</dbReference>
<organism evidence="1 2">
    <name type="scientific">Kickxella alabastrina</name>
    <dbReference type="NCBI Taxonomy" id="61397"/>
    <lineage>
        <taxon>Eukaryota</taxon>
        <taxon>Fungi</taxon>
        <taxon>Fungi incertae sedis</taxon>
        <taxon>Zoopagomycota</taxon>
        <taxon>Kickxellomycotina</taxon>
        <taxon>Kickxellomycetes</taxon>
        <taxon>Kickxellales</taxon>
        <taxon>Kickxellaceae</taxon>
        <taxon>Kickxella</taxon>
    </lineage>
</organism>
<protein>
    <submittedName>
        <fullName evidence="1">Uncharacterized protein</fullName>
    </submittedName>
</protein>